<dbReference type="InterPro" id="IPR012349">
    <property type="entry name" value="Split_barrel_FMN-bd"/>
</dbReference>
<name>A0A8B2P2W0_9HYPH</name>
<dbReference type="PANTHER" id="PTHR30466">
    <property type="entry name" value="FLAVIN REDUCTASE"/>
    <property type="match status" value="1"/>
</dbReference>
<comment type="caution">
    <text evidence="4">The sequence shown here is derived from an EMBL/GenBank/DDBJ whole genome shotgun (WGS) entry which is preliminary data.</text>
</comment>
<evidence type="ECO:0000313" key="5">
    <source>
        <dbReference type="Proteomes" id="UP000249590"/>
    </source>
</evidence>
<dbReference type="GO" id="GO:0042602">
    <property type="term" value="F:riboflavin reductase (NADPH) activity"/>
    <property type="evidence" value="ECO:0007669"/>
    <property type="project" value="TreeGrafter"/>
</dbReference>
<dbReference type="OrthoDB" id="9789254at2"/>
<dbReference type="Pfam" id="PF01613">
    <property type="entry name" value="Flavin_Reduct"/>
    <property type="match status" value="1"/>
</dbReference>
<dbReference type="SMART" id="SM00903">
    <property type="entry name" value="Flavin_Reduct"/>
    <property type="match status" value="1"/>
</dbReference>
<dbReference type="Gene3D" id="2.30.110.10">
    <property type="entry name" value="Electron Transport, Fmn-binding Protein, Chain A"/>
    <property type="match status" value="1"/>
</dbReference>
<evidence type="ECO:0000256" key="2">
    <source>
        <dbReference type="ARBA" id="ARBA00023002"/>
    </source>
</evidence>
<dbReference type="InterPro" id="IPR002563">
    <property type="entry name" value="Flavin_Rdtase-like_dom"/>
</dbReference>
<feature type="domain" description="Flavin reductase like" evidence="3">
    <location>
        <begin position="46"/>
        <end position="192"/>
    </location>
</feature>
<keyword evidence="5" id="KW-1185">Reference proteome</keyword>
<reference evidence="4 5" key="1">
    <citation type="submission" date="2018-05" db="EMBL/GenBank/DDBJ databases">
        <title>Acuticoccus sediminis sp. nov., isolated from deep-sea sediment of Indian Ocean.</title>
        <authorList>
            <person name="Liu X."/>
            <person name="Lai Q."/>
            <person name="Du Y."/>
            <person name="Sun F."/>
            <person name="Zhang X."/>
            <person name="Wang S."/>
            <person name="Shao Z."/>
        </authorList>
    </citation>
    <scope>NUCLEOTIDE SEQUENCE [LARGE SCALE GENOMIC DNA]</scope>
    <source>
        <strain evidence="4 5">PTG4-2</strain>
    </source>
</reference>
<protein>
    <submittedName>
        <fullName evidence="4">Flavin reductase</fullName>
    </submittedName>
</protein>
<gene>
    <name evidence="4" type="ORF">DLJ53_13995</name>
</gene>
<comment type="similarity">
    <text evidence="1">Belongs to the non-flavoprotein flavin reductase family.</text>
</comment>
<accession>A0A8B2P2W0</accession>
<evidence type="ECO:0000256" key="1">
    <source>
        <dbReference type="ARBA" id="ARBA00008898"/>
    </source>
</evidence>
<dbReference type="GO" id="GO:0010181">
    <property type="term" value="F:FMN binding"/>
    <property type="evidence" value="ECO:0007669"/>
    <property type="project" value="InterPro"/>
</dbReference>
<evidence type="ECO:0000313" key="4">
    <source>
        <dbReference type="EMBL" id="RAI02597.1"/>
    </source>
</evidence>
<dbReference type="Proteomes" id="UP000249590">
    <property type="component" value="Unassembled WGS sequence"/>
</dbReference>
<dbReference type="AlphaFoldDB" id="A0A8B2P2W0"/>
<keyword evidence="2" id="KW-0560">Oxidoreductase</keyword>
<organism evidence="4 5">
    <name type="scientific">Acuticoccus sediminis</name>
    <dbReference type="NCBI Taxonomy" id="2184697"/>
    <lineage>
        <taxon>Bacteria</taxon>
        <taxon>Pseudomonadati</taxon>
        <taxon>Pseudomonadota</taxon>
        <taxon>Alphaproteobacteria</taxon>
        <taxon>Hyphomicrobiales</taxon>
        <taxon>Amorphaceae</taxon>
        <taxon>Acuticoccus</taxon>
    </lineage>
</organism>
<proteinExistence type="inferred from homology"/>
<dbReference type="EMBL" id="QHHQ01000002">
    <property type="protein sequence ID" value="RAI02597.1"/>
    <property type="molecule type" value="Genomic_DNA"/>
</dbReference>
<evidence type="ECO:0000259" key="3">
    <source>
        <dbReference type="SMART" id="SM00903"/>
    </source>
</evidence>
<dbReference type="PANTHER" id="PTHR30466:SF11">
    <property type="entry name" value="FLAVIN-DEPENDENT MONOOXYGENASE, REDUCTASE SUBUNIT HSAB"/>
    <property type="match status" value="1"/>
</dbReference>
<sequence length="208" mass="21381">MIGFARKHGWVDSDGSVRAHIEERAEAAAEPAPAVPVEAGAFKSAMRNLAGGVTVVATGAGRTRLGLTATAVTSVSADPPSLLVCVNSASGCHDAILANGVFSVNLLRDCDDELALRFAGLSGLHGADRFDDARWRSGAGDVPLLADALCTMACALVSHHTVGSHGIFIGRVTETTDRPGHPLVNFQGRLLPLVASAPPDRVLVASSA</sequence>
<dbReference type="InterPro" id="IPR050268">
    <property type="entry name" value="NADH-dep_flavin_reductase"/>
</dbReference>
<dbReference type="SUPFAM" id="SSF50475">
    <property type="entry name" value="FMN-binding split barrel"/>
    <property type="match status" value="1"/>
</dbReference>